<organism evidence="6 7">
    <name type="scientific">Micromonospora rubida</name>
    <dbReference type="NCBI Taxonomy" id="2697657"/>
    <lineage>
        <taxon>Bacteria</taxon>
        <taxon>Bacillati</taxon>
        <taxon>Actinomycetota</taxon>
        <taxon>Actinomycetes</taxon>
        <taxon>Micromonosporales</taxon>
        <taxon>Micromonosporaceae</taxon>
        <taxon>Micromonospora</taxon>
    </lineage>
</organism>
<dbReference type="InterPro" id="IPR016171">
    <property type="entry name" value="Vanillyl_alc_oxidase_C-sub2"/>
</dbReference>
<dbReference type="InterPro" id="IPR006094">
    <property type="entry name" value="Oxid_FAD_bind_N"/>
</dbReference>
<evidence type="ECO:0000313" key="6">
    <source>
        <dbReference type="EMBL" id="MFI0792683.1"/>
    </source>
</evidence>
<keyword evidence="3" id="KW-0274">FAD</keyword>
<dbReference type="SUPFAM" id="SSF55103">
    <property type="entry name" value="FAD-linked oxidases, C-terminal domain"/>
    <property type="match status" value="1"/>
</dbReference>
<dbReference type="PROSITE" id="PS51387">
    <property type="entry name" value="FAD_PCMH"/>
    <property type="match status" value="1"/>
</dbReference>
<dbReference type="InterPro" id="IPR051914">
    <property type="entry name" value="FAD-linked_OxidoTrans_Type4"/>
</dbReference>
<feature type="domain" description="FAD-binding PCMH-type" evidence="5">
    <location>
        <begin position="38"/>
        <end position="217"/>
    </location>
</feature>
<dbReference type="InterPro" id="IPR016166">
    <property type="entry name" value="FAD-bd_PCMH"/>
</dbReference>
<dbReference type="Gene3D" id="3.30.465.10">
    <property type="match status" value="1"/>
</dbReference>
<dbReference type="PANTHER" id="PTHR42934">
    <property type="entry name" value="GLYCOLATE OXIDASE SUBUNIT GLCD"/>
    <property type="match status" value="1"/>
</dbReference>
<dbReference type="Proteomes" id="UP001611075">
    <property type="component" value="Unassembled WGS sequence"/>
</dbReference>
<dbReference type="Gene3D" id="1.10.45.10">
    <property type="entry name" value="Vanillyl-alcohol Oxidase, Chain A, domain 4"/>
    <property type="match status" value="1"/>
</dbReference>
<protein>
    <submittedName>
        <fullName evidence="6">FAD-binding oxidoreductase</fullName>
    </submittedName>
</protein>
<dbReference type="InterPro" id="IPR004113">
    <property type="entry name" value="FAD-bd_oxidored_4_C"/>
</dbReference>
<gene>
    <name evidence="6" type="ORF">ACH4OY_08290</name>
</gene>
<evidence type="ECO:0000256" key="2">
    <source>
        <dbReference type="ARBA" id="ARBA00022630"/>
    </source>
</evidence>
<keyword evidence="2" id="KW-0285">Flavoprotein</keyword>
<dbReference type="Pfam" id="PF02913">
    <property type="entry name" value="FAD-oxidase_C"/>
    <property type="match status" value="1"/>
</dbReference>
<sequence length="466" mass="47989">MVASPLLADLRAVLGDDAVLTDPDLLRMHERDEADLCASGTPLVVVRPHGTDEVVGVVRAAARYGVPVVPQGARTGLAGAANAVDGAIVLSTVAMDRILEIDPVGRIAVVQPGVVNATLAGAVRREGLYYPPDPGSWESSTIGGNVSTNAGGMCCVKYGVTTEYVLGLEVVLASGEVLRTGRRTAKGVAGYDLTRLFVGSEGTLGVITEVTVALRPAPEASLTLVAVYNSTAEAGVAVAEIAAKGLTPSLLELLDRTHLAAIEAYQPMGLRTDAQALLLAAVDTGSRAAEDLARIAEVCEAAGADEVYAATDAAEAAALLQARRLAHPAMEKFAADAYPGGNGGLIIDDVAVPRGSLAALLDGVARIAEECDVPIGVVGHAGDGNMHPNIVVDRADPASLDRGRRAFDEIMRLGLELGGTCTGEHGVGLLKRDWLAREIGPVGVRVHQAIKAALDPEGLFNPGKVL</sequence>
<dbReference type="InterPro" id="IPR036318">
    <property type="entry name" value="FAD-bd_PCMH-like_sf"/>
</dbReference>
<name>A0ABW7SL39_9ACTN</name>
<reference evidence="6 7" key="1">
    <citation type="submission" date="2024-10" db="EMBL/GenBank/DDBJ databases">
        <title>The Natural Products Discovery Center: Release of the First 8490 Sequenced Strains for Exploring Actinobacteria Biosynthetic Diversity.</title>
        <authorList>
            <person name="Kalkreuter E."/>
            <person name="Kautsar S.A."/>
            <person name="Yang D."/>
            <person name="Bader C.D."/>
            <person name="Teijaro C.N."/>
            <person name="Fluegel L."/>
            <person name="Davis C.M."/>
            <person name="Simpson J.R."/>
            <person name="Lauterbach L."/>
            <person name="Steele A.D."/>
            <person name="Gui C."/>
            <person name="Meng S."/>
            <person name="Li G."/>
            <person name="Viehrig K."/>
            <person name="Ye F."/>
            <person name="Su P."/>
            <person name="Kiefer A.F."/>
            <person name="Nichols A."/>
            <person name="Cepeda A.J."/>
            <person name="Yan W."/>
            <person name="Fan B."/>
            <person name="Jiang Y."/>
            <person name="Adhikari A."/>
            <person name="Zheng C.-J."/>
            <person name="Schuster L."/>
            <person name="Cowan T.M."/>
            <person name="Smanski M.J."/>
            <person name="Chevrette M.G."/>
            <person name="De Carvalho L.P.S."/>
            <person name="Shen B."/>
        </authorList>
    </citation>
    <scope>NUCLEOTIDE SEQUENCE [LARGE SCALE GENOMIC DNA]</scope>
    <source>
        <strain evidence="6 7">NPDC021253</strain>
    </source>
</reference>
<comment type="cofactor">
    <cofactor evidence="1">
        <name>FAD</name>
        <dbReference type="ChEBI" id="CHEBI:57692"/>
    </cofactor>
</comment>
<dbReference type="InterPro" id="IPR016169">
    <property type="entry name" value="FAD-bd_PCMH_sub2"/>
</dbReference>
<dbReference type="PANTHER" id="PTHR42934:SF2">
    <property type="entry name" value="GLYCOLATE OXIDASE SUBUNIT GLCD"/>
    <property type="match status" value="1"/>
</dbReference>
<evidence type="ECO:0000256" key="1">
    <source>
        <dbReference type="ARBA" id="ARBA00001974"/>
    </source>
</evidence>
<dbReference type="InterPro" id="IPR016164">
    <property type="entry name" value="FAD-linked_Oxase-like_C"/>
</dbReference>
<evidence type="ECO:0000313" key="7">
    <source>
        <dbReference type="Proteomes" id="UP001611075"/>
    </source>
</evidence>
<accession>A0ABW7SL39</accession>
<evidence type="ECO:0000256" key="4">
    <source>
        <dbReference type="ARBA" id="ARBA00023002"/>
    </source>
</evidence>
<dbReference type="Gene3D" id="3.30.70.2740">
    <property type="match status" value="1"/>
</dbReference>
<keyword evidence="4" id="KW-0560">Oxidoreductase</keyword>
<keyword evidence="7" id="KW-1185">Reference proteome</keyword>
<evidence type="ECO:0000259" key="5">
    <source>
        <dbReference type="PROSITE" id="PS51387"/>
    </source>
</evidence>
<dbReference type="RefSeq" id="WP_396677509.1">
    <property type="nucleotide sequence ID" value="NZ_JBIRPU010000003.1"/>
</dbReference>
<evidence type="ECO:0000256" key="3">
    <source>
        <dbReference type="ARBA" id="ARBA00022827"/>
    </source>
</evidence>
<dbReference type="EMBL" id="JBIRPU010000003">
    <property type="protein sequence ID" value="MFI0792683.1"/>
    <property type="molecule type" value="Genomic_DNA"/>
</dbReference>
<dbReference type="Pfam" id="PF01565">
    <property type="entry name" value="FAD_binding_4"/>
    <property type="match status" value="1"/>
</dbReference>
<comment type="caution">
    <text evidence="6">The sequence shown here is derived from an EMBL/GenBank/DDBJ whole genome shotgun (WGS) entry which is preliminary data.</text>
</comment>
<dbReference type="SUPFAM" id="SSF56176">
    <property type="entry name" value="FAD-binding/transporter-associated domain-like"/>
    <property type="match status" value="1"/>
</dbReference>
<proteinExistence type="predicted"/>